<protein>
    <submittedName>
        <fullName evidence="1">Uncharacterized protein</fullName>
    </submittedName>
</protein>
<proteinExistence type="predicted"/>
<name>A0A6J7WXH8_9CAUD</name>
<evidence type="ECO:0000313" key="1">
    <source>
        <dbReference type="EMBL" id="CAB5221548.1"/>
    </source>
</evidence>
<organism evidence="1">
    <name type="scientific">uncultured Caudovirales phage</name>
    <dbReference type="NCBI Taxonomy" id="2100421"/>
    <lineage>
        <taxon>Viruses</taxon>
        <taxon>Duplodnaviria</taxon>
        <taxon>Heunggongvirae</taxon>
        <taxon>Uroviricota</taxon>
        <taxon>Caudoviricetes</taxon>
        <taxon>Peduoviridae</taxon>
        <taxon>Maltschvirus</taxon>
        <taxon>Maltschvirus maltsch</taxon>
    </lineage>
</organism>
<dbReference type="EMBL" id="LR798293">
    <property type="protein sequence ID" value="CAB5221548.1"/>
    <property type="molecule type" value="Genomic_DNA"/>
</dbReference>
<gene>
    <name evidence="1" type="ORF">UFOVP240_191</name>
</gene>
<accession>A0A6J7WXH8</accession>
<reference evidence="1" key="1">
    <citation type="submission" date="2020-05" db="EMBL/GenBank/DDBJ databases">
        <authorList>
            <person name="Chiriac C."/>
            <person name="Salcher M."/>
            <person name="Ghai R."/>
            <person name="Kavagutti S V."/>
        </authorList>
    </citation>
    <scope>NUCLEOTIDE SEQUENCE</scope>
</reference>
<sequence length="81" mass="8396">MADTIAVVTQDDALSVAVSEGVLTLSSTGLANPAIVESISDIADVDTTTKINGSVLVYKTTTNKWTSTTTLDAQNMEGGEF</sequence>